<keyword evidence="3" id="KW-1185">Reference proteome</keyword>
<dbReference type="Proteomes" id="UP000789759">
    <property type="component" value="Unassembled WGS sequence"/>
</dbReference>
<sequence length="42" mass="4903">MNEQTLCKERKSHVMPSKSNKTPGIVVKIRSTVKEIQRLPFY</sequence>
<name>A0A9N9AL44_9GLOM</name>
<gene>
    <name evidence="2" type="ORF">CPELLU_LOCUS3956</name>
</gene>
<dbReference type="EMBL" id="CAJVQA010002002">
    <property type="protein sequence ID" value="CAG8533500.1"/>
    <property type="molecule type" value="Genomic_DNA"/>
</dbReference>
<evidence type="ECO:0000313" key="3">
    <source>
        <dbReference type="Proteomes" id="UP000789759"/>
    </source>
</evidence>
<proteinExistence type="predicted"/>
<accession>A0A9N9AL44</accession>
<dbReference type="AlphaFoldDB" id="A0A9N9AL44"/>
<reference evidence="2" key="1">
    <citation type="submission" date="2021-06" db="EMBL/GenBank/DDBJ databases">
        <authorList>
            <person name="Kallberg Y."/>
            <person name="Tangrot J."/>
            <person name="Rosling A."/>
        </authorList>
    </citation>
    <scope>NUCLEOTIDE SEQUENCE</scope>
    <source>
        <strain evidence="2">FL966</strain>
    </source>
</reference>
<dbReference type="OrthoDB" id="10584961at2759"/>
<protein>
    <submittedName>
        <fullName evidence="2">4593_t:CDS:1</fullName>
    </submittedName>
</protein>
<organism evidence="2 3">
    <name type="scientific">Cetraspora pellucida</name>
    <dbReference type="NCBI Taxonomy" id="1433469"/>
    <lineage>
        <taxon>Eukaryota</taxon>
        <taxon>Fungi</taxon>
        <taxon>Fungi incertae sedis</taxon>
        <taxon>Mucoromycota</taxon>
        <taxon>Glomeromycotina</taxon>
        <taxon>Glomeromycetes</taxon>
        <taxon>Diversisporales</taxon>
        <taxon>Gigasporaceae</taxon>
        <taxon>Cetraspora</taxon>
    </lineage>
</organism>
<feature type="region of interest" description="Disordered" evidence="1">
    <location>
        <begin position="1"/>
        <end position="22"/>
    </location>
</feature>
<evidence type="ECO:0000313" key="2">
    <source>
        <dbReference type="EMBL" id="CAG8533500.1"/>
    </source>
</evidence>
<evidence type="ECO:0000256" key="1">
    <source>
        <dbReference type="SAM" id="MobiDB-lite"/>
    </source>
</evidence>
<comment type="caution">
    <text evidence="2">The sequence shown here is derived from an EMBL/GenBank/DDBJ whole genome shotgun (WGS) entry which is preliminary data.</text>
</comment>